<proteinExistence type="predicted"/>
<dbReference type="Pfam" id="PF01369">
    <property type="entry name" value="Sec7"/>
    <property type="match status" value="1"/>
</dbReference>
<dbReference type="PROSITE" id="PS50190">
    <property type="entry name" value="SEC7"/>
    <property type="match status" value="1"/>
</dbReference>
<accession>A0A820NWU5</accession>
<evidence type="ECO:0000259" key="1">
    <source>
        <dbReference type="PROSITE" id="PS50190"/>
    </source>
</evidence>
<comment type="caution">
    <text evidence="2">The sequence shown here is derived from an EMBL/GenBank/DDBJ whole genome shotgun (WGS) entry which is preliminary data.</text>
</comment>
<gene>
    <name evidence="2" type="ORF">JBS370_LOCUS43289</name>
</gene>
<dbReference type="Gene3D" id="1.10.220.20">
    <property type="match status" value="1"/>
</dbReference>
<dbReference type="GO" id="GO:0030036">
    <property type="term" value="P:actin cytoskeleton organization"/>
    <property type="evidence" value="ECO:0007669"/>
    <property type="project" value="TreeGrafter"/>
</dbReference>
<dbReference type="GO" id="GO:0005085">
    <property type="term" value="F:guanyl-nucleotide exchange factor activity"/>
    <property type="evidence" value="ECO:0007669"/>
    <property type="project" value="InterPro"/>
</dbReference>
<feature type="non-terminal residue" evidence="2">
    <location>
        <position position="1"/>
    </location>
</feature>
<dbReference type="InterPro" id="IPR000904">
    <property type="entry name" value="Sec7_dom"/>
</dbReference>
<dbReference type="AlphaFoldDB" id="A0A820NWU5"/>
<sequence length="75" mass="8781">KPERGIRYLIAHRFLEGNPEAVAHFLLLRKGLSRQMIGEYLGNLQDPFAMQVLHAFVNEFDFHDMPIDIALRKFQ</sequence>
<dbReference type="GO" id="GO:0032012">
    <property type="term" value="P:regulation of ARF protein signal transduction"/>
    <property type="evidence" value="ECO:0007669"/>
    <property type="project" value="InterPro"/>
</dbReference>
<dbReference type="InterPro" id="IPR035999">
    <property type="entry name" value="Sec7_dom_sf"/>
</dbReference>
<dbReference type="SUPFAM" id="SSF48425">
    <property type="entry name" value="Sec7 domain"/>
    <property type="match status" value="1"/>
</dbReference>
<feature type="domain" description="SEC7" evidence="1">
    <location>
        <begin position="1"/>
        <end position="74"/>
    </location>
</feature>
<evidence type="ECO:0000313" key="2">
    <source>
        <dbReference type="EMBL" id="CAF4395576.1"/>
    </source>
</evidence>
<feature type="non-terminal residue" evidence="2">
    <location>
        <position position="75"/>
    </location>
</feature>
<dbReference type="PANTHER" id="PTHR10663:SF342">
    <property type="entry name" value="FI21420P1"/>
    <property type="match status" value="1"/>
</dbReference>
<dbReference type="EMBL" id="CAJOBD010065211">
    <property type="protein sequence ID" value="CAF4395576.1"/>
    <property type="molecule type" value="Genomic_DNA"/>
</dbReference>
<dbReference type="PANTHER" id="PTHR10663">
    <property type="entry name" value="GUANYL-NUCLEOTIDE EXCHANGE FACTOR"/>
    <property type="match status" value="1"/>
</dbReference>
<evidence type="ECO:0000313" key="3">
    <source>
        <dbReference type="Proteomes" id="UP000663836"/>
    </source>
</evidence>
<name>A0A820NWU5_9BILA</name>
<dbReference type="Proteomes" id="UP000663836">
    <property type="component" value="Unassembled WGS sequence"/>
</dbReference>
<protein>
    <recommendedName>
        <fullName evidence="1">SEC7 domain-containing protein</fullName>
    </recommendedName>
</protein>
<reference evidence="2" key="1">
    <citation type="submission" date="2021-02" db="EMBL/GenBank/DDBJ databases">
        <authorList>
            <person name="Nowell W R."/>
        </authorList>
    </citation>
    <scope>NUCLEOTIDE SEQUENCE</scope>
</reference>
<organism evidence="2 3">
    <name type="scientific">Rotaria sordida</name>
    <dbReference type="NCBI Taxonomy" id="392033"/>
    <lineage>
        <taxon>Eukaryota</taxon>
        <taxon>Metazoa</taxon>
        <taxon>Spiralia</taxon>
        <taxon>Gnathifera</taxon>
        <taxon>Rotifera</taxon>
        <taxon>Eurotatoria</taxon>
        <taxon>Bdelloidea</taxon>
        <taxon>Philodinida</taxon>
        <taxon>Philodinidae</taxon>
        <taxon>Rotaria</taxon>
    </lineage>
</organism>